<keyword evidence="3" id="KW-0472">Membrane</keyword>
<dbReference type="GO" id="GO:0016887">
    <property type="term" value="F:ATP hydrolysis activity"/>
    <property type="evidence" value="ECO:0007669"/>
    <property type="project" value="InterPro"/>
</dbReference>
<dbReference type="OrthoDB" id="9806127at2"/>
<evidence type="ECO:0000313" key="5">
    <source>
        <dbReference type="EMBL" id="SCL20835.1"/>
    </source>
</evidence>
<reference evidence="6" key="1">
    <citation type="submission" date="2016-06" db="EMBL/GenBank/DDBJ databases">
        <authorList>
            <person name="Varghese N."/>
            <person name="Submissions Spin"/>
        </authorList>
    </citation>
    <scope>NUCLEOTIDE SEQUENCE [LARGE SCALE GENOMIC DNA]</scope>
    <source>
        <strain evidence="6">DSM 43817</strain>
    </source>
</reference>
<keyword evidence="3" id="KW-0812">Transmembrane</keyword>
<accession>A0A1C6RUI9</accession>
<proteinExistence type="predicted"/>
<dbReference type="InterPro" id="IPR039421">
    <property type="entry name" value="Type_1_exporter"/>
</dbReference>
<feature type="transmembrane region" description="Helical" evidence="3">
    <location>
        <begin position="161"/>
        <end position="188"/>
    </location>
</feature>
<dbReference type="PROSITE" id="PS50893">
    <property type="entry name" value="ABC_TRANSPORTER_2"/>
    <property type="match status" value="1"/>
</dbReference>
<protein>
    <submittedName>
        <fullName evidence="5">ATP-binding cassette, subfamily B</fullName>
    </submittedName>
</protein>
<keyword evidence="3" id="KW-1133">Transmembrane helix</keyword>
<name>A0A1C6RUI9_9ACTN</name>
<dbReference type="EMBL" id="FMHW01000002">
    <property type="protein sequence ID" value="SCL20835.1"/>
    <property type="molecule type" value="Genomic_DNA"/>
</dbReference>
<keyword evidence="2 5" id="KW-0067">ATP-binding</keyword>
<evidence type="ECO:0000259" key="4">
    <source>
        <dbReference type="PROSITE" id="PS50893"/>
    </source>
</evidence>
<dbReference type="GO" id="GO:0034040">
    <property type="term" value="F:ATPase-coupled lipid transmembrane transporter activity"/>
    <property type="evidence" value="ECO:0007669"/>
    <property type="project" value="TreeGrafter"/>
</dbReference>
<dbReference type="AlphaFoldDB" id="A0A1C6RUI9"/>
<evidence type="ECO:0000256" key="3">
    <source>
        <dbReference type="SAM" id="Phobius"/>
    </source>
</evidence>
<feature type="transmembrane region" description="Helical" evidence="3">
    <location>
        <begin position="34"/>
        <end position="57"/>
    </location>
</feature>
<dbReference type="Pfam" id="PF00005">
    <property type="entry name" value="ABC_tran"/>
    <property type="match status" value="1"/>
</dbReference>
<dbReference type="RefSeq" id="WP_091639802.1">
    <property type="nucleotide sequence ID" value="NZ_FMHW01000002.1"/>
</dbReference>
<dbReference type="InterPro" id="IPR003439">
    <property type="entry name" value="ABC_transporter-like_ATP-bd"/>
</dbReference>
<dbReference type="STRING" id="145854.GA0074692_0998"/>
<evidence type="ECO:0000256" key="2">
    <source>
        <dbReference type="ARBA" id="ARBA00022840"/>
    </source>
</evidence>
<feature type="transmembrane region" description="Helical" evidence="3">
    <location>
        <begin position="64"/>
        <end position="87"/>
    </location>
</feature>
<keyword evidence="6" id="KW-1185">Reference proteome</keyword>
<dbReference type="Proteomes" id="UP000198959">
    <property type="component" value="Unassembled WGS sequence"/>
</dbReference>
<dbReference type="PANTHER" id="PTHR24221:SF646">
    <property type="entry name" value="HAEMOLYSIN SECRETION ATP-BINDING PROTEIN"/>
    <property type="match status" value="1"/>
</dbReference>
<dbReference type="PANTHER" id="PTHR24221">
    <property type="entry name" value="ATP-BINDING CASSETTE SUB-FAMILY B"/>
    <property type="match status" value="1"/>
</dbReference>
<dbReference type="InterPro" id="IPR027417">
    <property type="entry name" value="P-loop_NTPase"/>
</dbReference>
<sequence length="617" mass="67128">MRPPSGDASRPMTTRSTLRDRMLLIGELRHSGPLAVIVLMFTQVTIALVPALTALTIENLVNRVLLGSSLTVALILLGAVLLAGRLAQTVSAPATFLVSQRIDMARRAALTSLAVSGAHLGPMEQPRTRELIRVARADPEFWAERPPGTGATAQLDLIMRWIGVLAATAVLASFAWWLAPLVIIPAVASRWLWRRQFMEHIEIERRGVSAGMEADHWRRLAVDATDGKESRTFGLQHWALARWHERLMTMLSPKWHAGIRSVLDQWQVAVLVGPPLTVAFTLVVWHAGQNGDGVAEAAAVLGAGWAVLNLLGFIDALEIEGAIPGCRAYATLRAETADPYVPVAAVSQSLDAPRVRFEQVSFAYSATGPAVLDGLDLEIAPGELLAVVGLNGAGKSTLIKLLAGLYTPSSGRITVDGVDLAAVEPPLWRSRISIVFQDFVCYHLSCLDNVALGYAAAPVDRKRIEQAAADSGLDQLVARLPLGWDTPLARTRVGGVDLSGGQWQKVVLTRAMYALRCGARLLVLDEPTAHLDVKSEFEVFHELARHKRHAGVVLISHRLSTVRLADRIVLLDGGRIVESGSHDELMAEDGRYAKLFITQAERFNQGFDDRFDEEDTP</sequence>
<dbReference type="GO" id="GO:0005524">
    <property type="term" value="F:ATP binding"/>
    <property type="evidence" value="ECO:0007669"/>
    <property type="project" value="UniProtKB-KW"/>
</dbReference>
<gene>
    <name evidence="5" type="ORF">GA0074692_0998</name>
</gene>
<organism evidence="5 6">
    <name type="scientific">Micromonospora pallida</name>
    <dbReference type="NCBI Taxonomy" id="145854"/>
    <lineage>
        <taxon>Bacteria</taxon>
        <taxon>Bacillati</taxon>
        <taxon>Actinomycetota</taxon>
        <taxon>Actinomycetes</taxon>
        <taxon>Micromonosporales</taxon>
        <taxon>Micromonosporaceae</taxon>
        <taxon>Micromonospora</taxon>
    </lineage>
</organism>
<keyword evidence="1" id="KW-0547">Nucleotide-binding</keyword>
<feature type="domain" description="ABC transporter" evidence="4">
    <location>
        <begin position="355"/>
        <end position="598"/>
    </location>
</feature>
<dbReference type="SUPFAM" id="SSF52540">
    <property type="entry name" value="P-loop containing nucleoside triphosphate hydrolases"/>
    <property type="match status" value="1"/>
</dbReference>
<dbReference type="SMART" id="SM00382">
    <property type="entry name" value="AAA"/>
    <property type="match status" value="1"/>
</dbReference>
<dbReference type="Gene3D" id="3.40.50.300">
    <property type="entry name" value="P-loop containing nucleotide triphosphate hydrolases"/>
    <property type="match status" value="1"/>
</dbReference>
<evidence type="ECO:0000256" key="1">
    <source>
        <dbReference type="ARBA" id="ARBA00022741"/>
    </source>
</evidence>
<dbReference type="InterPro" id="IPR003593">
    <property type="entry name" value="AAA+_ATPase"/>
</dbReference>
<evidence type="ECO:0000313" key="6">
    <source>
        <dbReference type="Proteomes" id="UP000198959"/>
    </source>
</evidence>